<dbReference type="AlphaFoldDB" id="A0A0E8AR26"/>
<comment type="caution">
    <text evidence="4">The sequence shown here is derived from an EMBL/GenBank/DDBJ whole genome shotgun (WGS) entry which is preliminary data.</text>
</comment>
<dbReference type="EMBL" id="JAVPGZ010000231">
    <property type="protein sequence ID" value="MDS8039580.1"/>
    <property type="molecule type" value="Genomic_DNA"/>
</dbReference>
<evidence type="ECO:0000313" key="7">
    <source>
        <dbReference type="Proteomes" id="UP000320896"/>
    </source>
</evidence>
<evidence type="ECO:0000313" key="5">
    <source>
        <dbReference type="EMBL" id="TVW86397.1"/>
    </source>
</evidence>
<reference evidence="6 7" key="1">
    <citation type="submission" date="2019-07" db="EMBL/GenBank/DDBJ databases">
        <authorList>
            <person name="Mohale T."/>
        </authorList>
    </citation>
    <scope>NUCLEOTIDE SEQUENCE [LARGE SCALE GENOMIC DNA]</scope>
    <source>
        <strain evidence="5 7">NTPn 126</strain>
        <strain evidence="4 6">NTPn 189</strain>
    </source>
</reference>
<dbReference type="EMBL" id="WNHN01000014">
    <property type="protein sequence ID" value="MTV76639.1"/>
    <property type="molecule type" value="Genomic_DNA"/>
</dbReference>
<dbReference type="Proteomes" id="UP001184693">
    <property type="component" value="Unassembled WGS sequence"/>
</dbReference>
<evidence type="ECO:0000313" key="8">
    <source>
        <dbReference type="Proteomes" id="UP000467349"/>
    </source>
</evidence>
<dbReference type="Proteomes" id="UP000729182">
    <property type="component" value="Unassembled WGS sequence"/>
</dbReference>
<protein>
    <submittedName>
        <fullName evidence="4">Uncharacterized protein</fullName>
    </submittedName>
</protein>
<dbReference type="OMA" id="LPKRNMD"/>
<evidence type="ECO:0000313" key="4">
    <source>
        <dbReference type="EMBL" id="TVW26233.1"/>
    </source>
</evidence>
<gene>
    <name evidence="5" type="ORF">AZJ70_01755</name>
    <name evidence="4" type="ORF">AZK02_08640</name>
    <name evidence="3" type="ORF">GM535_04890</name>
    <name evidence="2" type="ORF">GM545_03545</name>
    <name evidence="1" type="ORF">RLG82_11545</name>
</gene>
<dbReference type="OrthoDB" id="2180340at2"/>
<dbReference type="EMBL" id="WNHU01000012">
    <property type="protein sequence ID" value="MTV42729.1"/>
    <property type="molecule type" value="Genomic_DNA"/>
</dbReference>
<evidence type="ECO:0000313" key="6">
    <source>
        <dbReference type="Proteomes" id="UP000318940"/>
    </source>
</evidence>
<dbReference type="GeneID" id="45653855"/>
<reference evidence="1" key="3">
    <citation type="submission" date="2023-06" db="EMBL/GenBank/DDBJ databases">
        <title>PCVPA Blantyre Malawi Pneumococcal carriage surveillance isolates.</title>
        <authorList>
            <person name="Obolski U."/>
            <person name="Swarthout T.D."/>
            <person name="Kalizang'Oma A."/>
            <person name="Mwalukomo T.S."/>
            <person name="Cave R."/>
            <person name="Brown C."/>
            <person name="Cornick J."/>
            <person name="Kamng'Ona A."/>
            <person name="Msefula J."/>
            <person name="French N."/>
            <person name="Hyderman R."/>
        </authorList>
    </citation>
    <scope>NUCLEOTIDE SEQUENCE</scope>
    <source>
        <strain evidence="1">BVY8TH</strain>
    </source>
</reference>
<evidence type="ECO:0000313" key="2">
    <source>
        <dbReference type="EMBL" id="MTV42729.1"/>
    </source>
</evidence>
<dbReference type="Proteomes" id="UP000467349">
    <property type="component" value="Unassembled WGS sequence"/>
</dbReference>
<reference evidence="2 8" key="2">
    <citation type="submission" date="2019-11" db="EMBL/GenBank/DDBJ databases">
        <title>Growth characteristics of pneumococcus vary with the chemical composition of the capsule and with environmental conditions.</title>
        <authorList>
            <person name="Tothpal A."/>
            <person name="Desobry K."/>
            <person name="Joshi S."/>
            <person name="Wyllie A.L."/>
            <person name="Weinberger D.M."/>
        </authorList>
    </citation>
    <scope>NUCLEOTIDE SEQUENCE</scope>
    <source>
        <strain evidence="8">pnumococcus09N</strain>
        <strain evidence="2">Pnumococcus09N</strain>
        <strain evidence="3">Pnumococcus10A</strain>
    </source>
</reference>
<name>A0A0E8AR26_STREE</name>
<proteinExistence type="predicted"/>
<dbReference type="EMBL" id="VMWH01000014">
    <property type="protein sequence ID" value="TVW86397.1"/>
    <property type="molecule type" value="Genomic_DNA"/>
</dbReference>
<accession>A0A0E8AR26</accession>
<dbReference type="EMBL" id="VMVH01000077">
    <property type="protein sequence ID" value="TVW26233.1"/>
    <property type="molecule type" value="Genomic_DNA"/>
</dbReference>
<dbReference type="RefSeq" id="WP_000953865.1">
    <property type="nucleotide sequence ID" value="NZ_AP018936.1"/>
</dbReference>
<evidence type="ECO:0000313" key="1">
    <source>
        <dbReference type="EMBL" id="MDS8039580.1"/>
    </source>
</evidence>
<organism evidence="4 6">
    <name type="scientific">Streptococcus pneumoniae</name>
    <dbReference type="NCBI Taxonomy" id="1313"/>
    <lineage>
        <taxon>Bacteria</taxon>
        <taxon>Bacillati</taxon>
        <taxon>Bacillota</taxon>
        <taxon>Bacilli</taxon>
        <taxon>Lactobacillales</taxon>
        <taxon>Streptococcaceae</taxon>
        <taxon>Streptococcus</taxon>
    </lineage>
</organism>
<sequence>MLSVNTILEKFYKEHQVKPFISPERELDTWLLSPKPVPKRNMDLLVDDSLAGDIILLWRIQFGTFTTET</sequence>
<dbReference type="Proteomes" id="UP000318940">
    <property type="component" value="Unassembled WGS sequence"/>
</dbReference>
<dbReference type="Proteomes" id="UP000320896">
    <property type="component" value="Unassembled WGS sequence"/>
</dbReference>
<evidence type="ECO:0000313" key="3">
    <source>
        <dbReference type="EMBL" id="MTV76639.1"/>
    </source>
</evidence>